<keyword evidence="7" id="KW-0288">FMN</keyword>
<dbReference type="InterPro" id="IPR023468">
    <property type="entry name" value="Riboflavin_kinase"/>
</dbReference>
<dbReference type="EC" id="2.7.1.26" evidence="4"/>
<protein>
    <recommendedName>
        <fullName evidence="5">Riboflavin kinase</fullName>
        <ecNumber evidence="4">2.7.1.26</ecNumber>
    </recommendedName>
    <alternativeName>
        <fullName evidence="11">Flavin mononucleotide kinase 1</fullName>
    </alternativeName>
</protein>
<name>A0A9W7XFK7_9FUNG</name>
<dbReference type="EMBL" id="JANBOH010000254">
    <property type="protein sequence ID" value="KAJ1643454.1"/>
    <property type="molecule type" value="Genomic_DNA"/>
</dbReference>
<dbReference type="Gene3D" id="2.40.30.30">
    <property type="entry name" value="Riboflavin kinase-like"/>
    <property type="match status" value="1"/>
</dbReference>
<feature type="region of interest" description="Disordered" evidence="12">
    <location>
        <begin position="1"/>
        <end position="30"/>
    </location>
</feature>
<keyword evidence="10" id="KW-0067">ATP-binding</keyword>
<keyword evidence="8 14" id="KW-0808">Transferase</keyword>
<sequence length="176" mass="19621">MDTQNKPDSDSTTDVTSGRPLVVGPPQPSPPYPIFVSGPVVKGYGRGGKQLGIPTANLPEHTVDAALQNIPIGVYYGWAQVIGDGVVRPMVMSLGWNPYFKNQKRSGEVHIIHGFDDDFYGKEMRVAILAFVRDERDYACLEDLVKDIQFDIRVALVSLQREEYCKIKDDLFFSIS</sequence>
<keyword evidence="6" id="KW-0285">Flavoprotein</keyword>
<comment type="pathway">
    <text evidence="2">Cofactor biosynthesis; FMN biosynthesis; FMN from riboflavin (ATP route): step 1/1.</text>
</comment>
<dbReference type="InterPro" id="IPR015865">
    <property type="entry name" value="Riboflavin_kinase_bac/euk"/>
</dbReference>
<organism evidence="14 15">
    <name type="scientific">Coemansia asiatica</name>
    <dbReference type="NCBI Taxonomy" id="1052880"/>
    <lineage>
        <taxon>Eukaryota</taxon>
        <taxon>Fungi</taxon>
        <taxon>Fungi incertae sedis</taxon>
        <taxon>Zoopagomycota</taxon>
        <taxon>Kickxellomycotina</taxon>
        <taxon>Kickxellomycetes</taxon>
        <taxon>Kickxellales</taxon>
        <taxon>Kickxellaceae</taxon>
        <taxon>Coemansia</taxon>
    </lineage>
</organism>
<evidence type="ECO:0000256" key="8">
    <source>
        <dbReference type="ARBA" id="ARBA00022679"/>
    </source>
</evidence>
<keyword evidence="14" id="KW-0418">Kinase</keyword>
<dbReference type="SMART" id="SM00904">
    <property type="entry name" value="Flavokinase"/>
    <property type="match status" value="1"/>
</dbReference>
<dbReference type="InterPro" id="IPR023465">
    <property type="entry name" value="Riboflavin_kinase_dom_sf"/>
</dbReference>
<keyword evidence="15" id="KW-1185">Reference proteome</keyword>
<accession>A0A9W7XFK7</accession>
<evidence type="ECO:0000256" key="7">
    <source>
        <dbReference type="ARBA" id="ARBA00022643"/>
    </source>
</evidence>
<evidence type="ECO:0000256" key="1">
    <source>
        <dbReference type="ARBA" id="ARBA00003572"/>
    </source>
</evidence>
<feature type="domain" description="Riboflavin kinase" evidence="13">
    <location>
        <begin position="29"/>
        <end position="160"/>
    </location>
</feature>
<dbReference type="Pfam" id="PF01687">
    <property type="entry name" value="Flavokinase"/>
    <property type="match status" value="1"/>
</dbReference>
<dbReference type="PANTHER" id="PTHR22749">
    <property type="entry name" value="RIBOFLAVIN KINASE/FMN ADENYLYLTRANSFERASE"/>
    <property type="match status" value="1"/>
</dbReference>
<reference evidence="14" key="1">
    <citation type="submission" date="2022-07" db="EMBL/GenBank/DDBJ databases">
        <title>Phylogenomic reconstructions and comparative analyses of Kickxellomycotina fungi.</title>
        <authorList>
            <person name="Reynolds N.K."/>
            <person name="Stajich J.E."/>
            <person name="Barry K."/>
            <person name="Grigoriev I.V."/>
            <person name="Crous P."/>
            <person name="Smith M.E."/>
        </authorList>
    </citation>
    <scope>NUCLEOTIDE SEQUENCE</scope>
    <source>
        <strain evidence="14">NBRC 105413</strain>
    </source>
</reference>
<evidence type="ECO:0000313" key="15">
    <source>
        <dbReference type="Proteomes" id="UP001145021"/>
    </source>
</evidence>
<dbReference type="GO" id="GO:0009231">
    <property type="term" value="P:riboflavin biosynthetic process"/>
    <property type="evidence" value="ECO:0007669"/>
    <property type="project" value="InterPro"/>
</dbReference>
<dbReference type="PANTHER" id="PTHR22749:SF6">
    <property type="entry name" value="RIBOFLAVIN KINASE"/>
    <property type="match status" value="1"/>
</dbReference>
<evidence type="ECO:0000256" key="6">
    <source>
        <dbReference type="ARBA" id="ARBA00022630"/>
    </source>
</evidence>
<evidence type="ECO:0000256" key="3">
    <source>
        <dbReference type="ARBA" id="ARBA00010108"/>
    </source>
</evidence>
<comment type="function">
    <text evidence="1">Catalyzes the phosphorylation of riboflavin (vitamin B2) to form flavin mononucleotide (FMN) coenzyme.</text>
</comment>
<evidence type="ECO:0000256" key="10">
    <source>
        <dbReference type="ARBA" id="ARBA00022840"/>
    </source>
</evidence>
<dbReference type="GO" id="GO:0005739">
    <property type="term" value="C:mitochondrion"/>
    <property type="evidence" value="ECO:0007669"/>
    <property type="project" value="TreeGrafter"/>
</dbReference>
<evidence type="ECO:0000256" key="2">
    <source>
        <dbReference type="ARBA" id="ARBA00005201"/>
    </source>
</evidence>
<gene>
    <name evidence="14" type="primary">FMN1</name>
    <name evidence="14" type="ORF">LPJ64_004776</name>
</gene>
<dbReference type="Proteomes" id="UP001145021">
    <property type="component" value="Unassembled WGS sequence"/>
</dbReference>
<dbReference type="SUPFAM" id="SSF82114">
    <property type="entry name" value="Riboflavin kinase-like"/>
    <property type="match status" value="1"/>
</dbReference>
<dbReference type="AlphaFoldDB" id="A0A9W7XFK7"/>
<evidence type="ECO:0000256" key="9">
    <source>
        <dbReference type="ARBA" id="ARBA00022741"/>
    </source>
</evidence>
<evidence type="ECO:0000259" key="13">
    <source>
        <dbReference type="SMART" id="SM00904"/>
    </source>
</evidence>
<dbReference type="GO" id="GO:0005524">
    <property type="term" value="F:ATP binding"/>
    <property type="evidence" value="ECO:0007669"/>
    <property type="project" value="UniProtKB-KW"/>
</dbReference>
<evidence type="ECO:0000256" key="4">
    <source>
        <dbReference type="ARBA" id="ARBA00012105"/>
    </source>
</evidence>
<comment type="similarity">
    <text evidence="3">Belongs to the flavokinase family.</text>
</comment>
<evidence type="ECO:0000256" key="11">
    <source>
        <dbReference type="ARBA" id="ARBA00029960"/>
    </source>
</evidence>
<evidence type="ECO:0000256" key="12">
    <source>
        <dbReference type="SAM" id="MobiDB-lite"/>
    </source>
</evidence>
<evidence type="ECO:0000256" key="5">
    <source>
        <dbReference type="ARBA" id="ARBA00017394"/>
    </source>
</evidence>
<evidence type="ECO:0000313" key="14">
    <source>
        <dbReference type="EMBL" id="KAJ1643454.1"/>
    </source>
</evidence>
<dbReference type="GO" id="GO:0009398">
    <property type="term" value="P:FMN biosynthetic process"/>
    <property type="evidence" value="ECO:0007669"/>
    <property type="project" value="TreeGrafter"/>
</dbReference>
<keyword evidence="9" id="KW-0547">Nucleotide-binding</keyword>
<dbReference type="GO" id="GO:0008531">
    <property type="term" value="F:riboflavin kinase activity"/>
    <property type="evidence" value="ECO:0007669"/>
    <property type="project" value="UniProtKB-EC"/>
</dbReference>
<comment type="caution">
    <text evidence="14">The sequence shown here is derived from an EMBL/GenBank/DDBJ whole genome shotgun (WGS) entry which is preliminary data.</text>
</comment>
<proteinExistence type="inferred from homology"/>